<proteinExistence type="inferred from homology"/>
<dbReference type="CDD" id="cd06261">
    <property type="entry name" value="TM_PBP2"/>
    <property type="match status" value="1"/>
</dbReference>
<keyword evidence="3" id="KW-1003">Cell membrane</keyword>
<evidence type="ECO:0000256" key="4">
    <source>
        <dbReference type="ARBA" id="ARBA00022692"/>
    </source>
</evidence>
<dbReference type="EMBL" id="QRDZ01000036">
    <property type="protein sequence ID" value="RED57495.1"/>
    <property type="molecule type" value="Genomic_DNA"/>
</dbReference>
<sequence>MLLKKEKRLPFYAVFLLPGFLLFLLFFMYPNLSSFYYSLTNWNGLSAPKYIGFSNYSYLLSDDKFFPALFHTLRYALIVTLGLNALGLVLALALDSGIRFRNVLRTVFFAPAVLSMLVVSYIWIRIFDPDGSLNTFLRFLGLDGLTHLWLGDPATALYSITAVNIWQFAGKSMVIFLANLQTIPIELSEAAELDGATKWQRFVHVTFPLLAPSVTITTVLTAIDSMKVFDYVYAMTEGGPIESTTTITYFLYMQGLKAGQVGYASAGAVINFFVVAAIAIAMLGFLRRREGRMQ</sequence>
<comment type="similarity">
    <text evidence="7">Belongs to the binding-protein-dependent transport system permease family.</text>
</comment>
<dbReference type="GO" id="GO:0005886">
    <property type="term" value="C:plasma membrane"/>
    <property type="evidence" value="ECO:0007669"/>
    <property type="project" value="UniProtKB-SubCell"/>
</dbReference>
<comment type="subcellular location">
    <subcellularLocation>
        <location evidence="1 7">Cell membrane</location>
        <topology evidence="1 7">Multi-pass membrane protein</topology>
    </subcellularLocation>
</comment>
<name>A0A3D9I774_9BACL</name>
<dbReference type="PROSITE" id="PS50928">
    <property type="entry name" value="ABC_TM1"/>
    <property type="match status" value="1"/>
</dbReference>
<keyword evidence="6 7" id="KW-0472">Membrane</keyword>
<evidence type="ECO:0000256" key="6">
    <source>
        <dbReference type="ARBA" id="ARBA00023136"/>
    </source>
</evidence>
<dbReference type="InterPro" id="IPR000515">
    <property type="entry name" value="MetI-like"/>
</dbReference>
<dbReference type="PANTHER" id="PTHR30193">
    <property type="entry name" value="ABC TRANSPORTER PERMEASE PROTEIN"/>
    <property type="match status" value="1"/>
</dbReference>
<protein>
    <submittedName>
        <fullName evidence="9">Multiple sugar transport system permease protein/raffinose/stachyose/melibiose transport system permease protein</fullName>
    </submittedName>
</protein>
<dbReference type="SUPFAM" id="SSF161098">
    <property type="entry name" value="MetI-like"/>
    <property type="match status" value="1"/>
</dbReference>
<dbReference type="InterPro" id="IPR035906">
    <property type="entry name" value="MetI-like_sf"/>
</dbReference>
<dbReference type="GO" id="GO:0055085">
    <property type="term" value="P:transmembrane transport"/>
    <property type="evidence" value="ECO:0007669"/>
    <property type="project" value="InterPro"/>
</dbReference>
<feature type="domain" description="ABC transmembrane type-1" evidence="8">
    <location>
        <begin position="69"/>
        <end position="282"/>
    </location>
</feature>
<accession>A0A3D9I774</accession>
<comment type="caution">
    <text evidence="9">The sequence shown here is derived from an EMBL/GenBank/DDBJ whole genome shotgun (WGS) entry which is preliminary data.</text>
</comment>
<feature type="transmembrane region" description="Helical" evidence="7">
    <location>
        <begin position="202"/>
        <end position="223"/>
    </location>
</feature>
<keyword evidence="10" id="KW-1185">Reference proteome</keyword>
<feature type="transmembrane region" description="Helical" evidence="7">
    <location>
        <begin position="261"/>
        <end position="286"/>
    </location>
</feature>
<dbReference type="Pfam" id="PF00528">
    <property type="entry name" value="BPD_transp_1"/>
    <property type="match status" value="1"/>
</dbReference>
<dbReference type="InterPro" id="IPR051393">
    <property type="entry name" value="ABC_transporter_permease"/>
</dbReference>
<organism evidence="9 10">
    <name type="scientific">Cohnella phaseoli</name>
    <dbReference type="NCBI Taxonomy" id="456490"/>
    <lineage>
        <taxon>Bacteria</taxon>
        <taxon>Bacillati</taxon>
        <taxon>Bacillota</taxon>
        <taxon>Bacilli</taxon>
        <taxon>Bacillales</taxon>
        <taxon>Paenibacillaceae</taxon>
        <taxon>Cohnella</taxon>
    </lineage>
</organism>
<feature type="transmembrane region" description="Helical" evidence="7">
    <location>
        <begin position="106"/>
        <end position="126"/>
    </location>
</feature>
<dbReference type="PANTHER" id="PTHR30193:SF37">
    <property type="entry name" value="INNER MEMBRANE ABC TRANSPORTER PERMEASE PROTEIN YCJO"/>
    <property type="match status" value="1"/>
</dbReference>
<dbReference type="AlphaFoldDB" id="A0A3D9I774"/>
<evidence type="ECO:0000259" key="8">
    <source>
        <dbReference type="PROSITE" id="PS50928"/>
    </source>
</evidence>
<evidence type="ECO:0000256" key="3">
    <source>
        <dbReference type="ARBA" id="ARBA00022475"/>
    </source>
</evidence>
<evidence type="ECO:0000256" key="1">
    <source>
        <dbReference type="ARBA" id="ARBA00004651"/>
    </source>
</evidence>
<keyword evidence="5 7" id="KW-1133">Transmembrane helix</keyword>
<reference evidence="9 10" key="1">
    <citation type="submission" date="2018-07" db="EMBL/GenBank/DDBJ databases">
        <title>Genomic Encyclopedia of Type Strains, Phase III (KMG-III): the genomes of soil and plant-associated and newly described type strains.</title>
        <authorList>
            <person name="Whitman W."/>
        </authorList>
    </citation>
    <scope>NUCLEOTIDE SEQUENCE [LARGE SCALE GENOMIC DNA]</scope>
    <source>
        <strain evidence="9 10">CECT 7287</strain>
    </source>
</reference>
<feature type="transmembrane region" description="Helical" evidence="7">
    <location>
        <begin position="146"/>
        <end position="166"/>
    </location>
</feature>
<evidence type="ECO:0000256" key="7">
    <source>
        <dbReference type="RuleBase" id="RU363032"/>
    </source>
</evidence>
<evidence type="ECO:0000256" key="2">
    <source>
        <dbReference type="ARBA" id="ARBA00022448"/>
    </source>
</evidence>
<feature type="transmembrane region" description="Helical" evidence="7">
    <location>
        <begin position="73"/>
        <end position="94"/>
    </location>
</feature>
<dbReference type="Gene3D" id="1.10.3720.10">
    <property type="entry name" value="MetI-like"/>
    <property type="match status" value="1"/>
</dbReference>
<dbReference type="Proteomes" id="UP000256977">
    <property type="component" value="Unassembled WGS sequence"/>
</dbReference>
<feature type="transmembrane region" description="Helical" evidence="7">
    <location>
        <begin position="9"/>
        <end position="29"/>
    </location>
</feature>
<keyword evidence="4 7" id="KW-0812">Transmembrane</keyword>
<dbReference type="RefSeq" id="WP_181918070.1">
    <property type="nucleotide sequence ID" value="NZ_QRDZ01000036.1"/>
</dbReference>
<keyword evidence="9" id="KW-0762">Sugar transport</keyword>
<evidence type="ECO:0000313" key="10">
    <source>
        <dbReference type="Proteomes" id="UP000256977"/>
    </source>
</evidence>
<evidence type="ECO:0000256" key="5">
    <source>
        <dbReference type="ARBA" id="ARBA00022989"/>
    </source>
</evidence>
<evidence type="ECO:0000313" key="9">
    <source>
        <dbReference type="EMBL" id="RED57495.1"/>
    </source>
</evidence>
<gene>
    <name evidence="9" type="ORF">DFP98_13649</name>
</gene>
<keyword evidence="2 7" id="KW-0813">Transport</keyword>